<dbReference type="EMBL" id="JAAAIM010000710">
    <property type="protein sequence ID" value="KAG0284987.1"/>
    <property type="molecule type" value="Genomic_DNA"/>
</dbReference>
<feature type="transmembrane region" description="Helical" evidence="1">
    <location>
        <begin position="140"/>
        <end position="165"/>
    </location>
</feature>
<evidence type="ECO:0000313" key="2">
    <source>
        <dbReference type="EMBL" id="KAG0284987.1"/>
    </source>
</evidence>
<evidence type="ECO:0000313" key="3">
    <source>
        <dbReference type="Proteomes" id="UP001194696"/>
    </source>
</evidence>
<protein>
    <recommendedName>
        <fullName evidence="4">Tetraspanin</fullName>
    </recommendedName>
</protein>
<evidence type="ECO:0000256" key="1">
    <source>
        <dbReference type="SAM" id="Phobius"/>
    </source>
</evidence>
<keyword evidence="1" id="KW-1133">Transmembrane helix</keyword>
<feature type="transmembrane region" description="Helical" evidence="1">
    <location>
        <begin position="53"/>
        <end position="72"/>
    </location>
</feature>
<reference evidence="2 3" key="1">
    <citation type="journal article" date="2020" name="Fungal Divers.">
        <title>Resolving the Mortierellaceae phylogeny through synthesis of multi-gene phylogenetics and phylogenomics.</title>
        <authorList>
            <person name="Vandepol N."/>
            <person name="Liber J."/>
            <person name="Desiro A."/>
            <person name="Na H."/>
            <person name="Kennedy M."/>
            <person name="Barry K."/>
            <person name="Grigoriev I.V."/>
            <person name="Miller A.N."/>
            <person name="O'Donnell K."/>
            <person name="Stajich J.E."/>
            <person name="Bonito G."/>
        </authorList>
    </citation>
    <scope>NUCLEOTIDE SEQUENCE [LARGE SCALE GENOMIC DNA]</scope>
    <source>
        <strain evidence="2 3">AD045</strain>
    </source>
</reference>
<comment type="caution">
    <text evidence="2">The sequence shown here is derived from an EMBL/GenBank/DDBJ whole genome shotgun (WGS) entry which is preliminary data.</text>
</comment>
<feature type="transmembrane region" description="Helical" evidence="1">
    <location>
        <begin position="84"/>
        <end position="102"/>
    </location>
</feature>
<organism evidence="2 3">
    <name type="scientific">Linnemannia gamsii</name>
    <dbReference type="NCBI Taxonomy" id="64522"/>
    <lineage>
        <taxon>Eukaryota</taxon>
        <taxon>Fungi</taxon>
        <taxon>Fungi incertae sedis</taxon>
        <taxon>Mucoromycota</taxon>
        <taxon>Mortierellomycotina</taxon>
        <taxon>Mortierellomycetes</taxon>
        <taxon>Mortierellales</taxon>
        <taxon>Mortierellaceae</taxon>
        <taxon>Linnemannia</taxon>
    </lineage>
</organism>
<accession>A0ABQ7JVL4</accession>
<name>A0ABQ7JVL4_9FUNG</name>
<keyword evidence="1" id="KW-0812">Transmembrane</keyword>
<keyword evidence="3" id="KW-1185">Reference proteome</keyword>
<feature type="transmembrane region" description="Helical" evidence="1">
    <location>
        <begin position="12"/>
        <end position="33"/>
    </location>
</feature>
<evidence type="ECO:0008006" key="4">
    <source>
        <dbReference type="Google" id="ProtNLM"/>
    </source>
</evidence>
<sequence length="176" mass="20016">MAPAIFGLRLWLTFVCLVNLVTIGTFYGWYVGLVNEQQSSIGHPRYVYEWDNYGMIISSVLIFIAYLYSIWGKKTLTSNKYARAVLMLIPGLILLGISLHQVRLQIKKAKFVNDHRVTDEGNFNPFSCAGYGGDLTEMCVVIQCYIFVPIITGFFVIIEVFVTLFRGPLHPAKNEY</sequence>
<proteinExistence type="predicted"/>
<gene>
    <name evidence="2" type="ORF">BGZ96_010709</name>
</gene>
<keyword evidence="1" id="KW-0472">Membrane</keyword>
<dbReference type="Proteomes" id="UP001194696">
    <property type="component" value="Unassembled WGS sequence"/>
</dbReference>